<keyword evidence="5" id="KW-1003">Cell membrane</keyword>
<evidence type="ECO:0000256" key="4">
    <source>
        <dbReference type="ARBA" id="ARBA00021898"/>
    </source>
</evidence>
<keyword evidence="6" id="KW-0145">Chemotaxis</keyword>
<evidence type="ECO:0000256" key="3">
    <source>
        <dbReference type="ARBA" id="ARBA00011049"/>
    </source>
</evidence>
<protein>
    <recommendedName>
        <fullName evidence="4 10">Flagellar motor switch protein FliM</fullName>
    </recommendedName>
</protein>
<dbReference type="PANTHER" id="PTHR30034">
    <property type="entry name" value="FLAGELLAR MOTOR SWITCH PROTEIN FLIM"/>
    <property type="match status" value="1"/>
</dbReference>
<evidence type="ECO:0000256" key="8">
    <source>
        <dbReference type="ARBA" id="ARBA00023136"/>
    </source>
</evidence>
<dbReference type="InterPro" id="IPR036429">
    <property type="entry name" value="SpoA-like_sf"/>
</dbReference>
<keyword evidence="9" id="KW-0975">Bacterial flagellum</keyword>
<dbReference type="Proteomes" id="UP000638836">
    <property type="component" value="Unassembled WGS sequence"/>
</dbReference>
<keyword evidence="12" id="KW-0969">Cilium</keyword>
<dbReference type="Gene3D" id="2.30.330.10">
    <property type="entry name" value="SpoA-like"/>
    <property type="match status" value="1"/>
</dbReference>
<dbReference type="NCBIfam" id="TIGR01397">
    <property type="entry name" value="fliM_switch"/>
    <property type="match status" value="1"/>
</dbReference>
<name>A0ABR7T900_9LACT</name>
<evidence type="ECO:0000313" key="12">
    <source>
        <dbReference type="EMBL" id="MBC9824504.1"/>
    </source>
</evidence>
<evidence type="ECO:0000259" key="11">
    <source>
        <dbReference type="Pfam" id="PF01052"/>
    </source>
</evidence>
<evidence type="ECO:0000256" key="6">
    <source>
        <dbReference type="ARBA" id="ARBA00022500"/>
    </source>
</evidence>
<sequence>MKQVLSQQEIDSLLQAVESGEIDAKGLDEQEQEKNKVKSYDFRRPVRLSKEYISTLNMVFEEFTKIIGNILSTQVRTNVDVQLASIEQVSFDEFVHSVPRFTLMGLFHSAPLEGTQIIEISPQLCLQLVDLLCGSMEIRDNAEEMTKESFTDIEMAILEEVLTNFVHSFELAWRDVVEIKGTMDSTETNPQMMQAMSPNEPVVLVTFTVELFNVRTFINLCIPYIFFEGILDKLSLRNWFHSEKETDHSDSGKLEKSLHSAPVNLEVLLGETVMTLENFLQLELGDIIPLDGKTSDPLILSVEKLPRYFVKPGLKGKNMAVEVLQYIGGETDE</sequence>
<keyword evidence="8" id="KW-0472">Membrane</keyword>
<dbReference type="Pfam" id="PF02154">
    <property type="entry name" value="FliM"/>
    <property type="match status" value="1"/>
</dbReference>
<dbReference type="Pfam" id="PF01052">
    <property type="entry name" value="FliMN_C"/>
    <property type="match status" value="1"/>
</dbReference>
<accession>A0ABR7T900</accession>
<dbReference type="SUPFAM" id="SSF101801">
    <property type="entry name" value="Surface presentation of antigens (SPOA)"/>
    <property type="match status" value="1"/>
</dbReference>
<evidence type="ECO:0000313" key="13">
    <source>
        <dbReference type="Proteomes" id="UP000638836"/>
    </source>
</evidence>
<dbReference type="PIRSF" id="PIRSF002888">
    <property type="entry name" value="FliM"/>
    <property type="match status" value="1"/>
</dbReference>
<evidence type="ECO:0000256" key="1">
    <source>
        <dbReference type="ARBA" id="ARBA00004117"/>
    </source>
</evidence>
<keyword evidence="13" id="KW-1185">Reference proteome</keyword>
<dbReference type="EMBL" id="WNJQ01000001">
    <property type="protein sequence ID" value="MBC9824504.1"/>
    <property type="molecule type" value="Genomic_DNA"/>
</dbReference>
<organism evidence="12 13">
    <name type="scientific">Carnobacterium inhibens</name>
    <dbReference type="NCBI Taxonomy" id="147709"/>
    <lineage>
        <taxon>Bacteria</taxon>
        <taxon>Bacillati</taxon>
        <taxon>Bacillota</taxon>
        <taxon>Bacilli</taxon>
        <taxon>Lactobacillales</taxon>
        <taxon>Carnobacteriaceae</taxon>
        <taxon>Carnobacterium</taxon>
    </lineage>
</organism>
<keyword evidence="7" id="KW-0283">Flagellar rotation</keyword>
<evidence type="ECO:0000256" key="7">
    <source>
        <dbReference type="ARBA" id="ARBA00022779"/>
    </source>
</evidence>
<dbReference type="PANTHER" id="PTHR30034:SF6">
    <property type="entry name" value="YOP PROTEINS TRANSLOCATION PROTEIN Q"/>
    <property type="match status" value="1"/>
</dbReference>
<comment type="similarity">
    <text evidence="3">Belongs to the FliM family.</text>
</comment>
<reference evidence="12 13" key="1">
    <citation type="journal article" date="2020" name="Microorganisms">
        <title>New Insight into Antimicrobial Compounds from Food and Marine-Sourced Carnobacterium Species through Phenotype and Genome Analyses.</title>
        <authorList>
            <person name="Begrem S."/>
            <person name="Ivaniuk F."/>
            <person name="Gigout-Chevalier F."/>
            <person name="Kolypczuk L."/>
            <person name="Bonnetot S."/>
            <person name="Leroi F."/>
            <person name="Grovel O."/>
            <person name="Delbarre-Ladrat C."/>
            <person name="Passerini D."/>
        </authorList>
    </citation>
    <scope>NUCLEOTIDE SEQUENCE [LARGE SCALE GENOMIC DNA]</scope>
    <source>
        <strain evidence="12 13">MIP2551</strain>
    </source>
</reference>
<dbReference type="SUPFAM" id="SSF103039">
    <property type="entry name" value="CheC-like"/>
    <property type="match status" value="1"/>
</dbReference>
<dbReference type="PRINTS" id="PR00955">
    <property type="entry name" value="FLGMOTORFLIM"/>
</dbReference>
<dbReference type="RefSeq" id="WP_034537502.1">
    <property type="nucleotide sequence ID" value="NZ_JBELZU010000014.1"/>
</dbReference>
<evidence type="ECO:0000256" key="9">
    <source>
        <dbReference type="ARBA" id="ARBA00023143"/>
    </source>
</evidence>
<comment type="caution">
    <text evidence="12">The sequence shown here is derived from an EMBL/GenBank/DDBJ whole genome shotgun (WGS) entry which is preliminary data.</text>
</comment>
<evidence type="ECO:0000256" key="10">
    <source>
        <dbReference type="NCBIfam" id="TIGR01397"/>
    </source>
</evidence>
<comment type="subcellular location">
    <subcellularLocation>
        <location evidence="1">Bacterial flagellum basal body</location>
    </subcellularLocation>
    <subcellularLocation>
        <location evidence="2">Cell membrane</location>
        <topology evidence="2">Peripheral membrane protein</topology>
    </subcellularLocation>
</comment>
<dbReference type="CDD" id="cd17908">
    <property type="entry name" value="FliM"/>
    <property type="match status" value="1"/>
</dbReference>
<dbReference type="InterPro" id="IPR028976">
    <property type="entry name" value="CheC-like_sf"/>
</dbReference>
<dbReference type="InterPro" id="IPR001689">
    <property type="entry name" value="Flag_FliM"/>
</dbReference>
<keyword evidence="12" id="KW-0282">Flagellum</keyword>
<evidence type="ECO:0000256" key="2">
    <source>
        <dbReference type="ARBA" id="ARBA00004202"/>
    </source>
</evidence>
<dbReference type="Gene3D" id="3.40.1550.10">
    <property type="entry name" value="CheC-like"/>
    <property type="match status" value="1"/>
</dbReference>
<evidence type="ECO:0000256" key="5">
    <source>
        <dbReference type="ARBA" id="ARBA00022475"/>
    </source>
</evidence>
<keyword evidence="12" id="KW-0966">Cell projection</keyword>
<feature type="domain" description="Flagellar motor switch protein FliN-like C-terminal" evidence="11">
    <location>
        <begin position="257"/>
        <end position="326"/>
    </location>
</feature>
<proteinExistence type="inferred from homology"/>
<gene>
    <name evidence="12" type="primary">fliM</name>
    <name evidence="12" type="ORF">GLO26_01495</name>
</gene>
<dbReference type="InterPro" id="IPR001543">
    <property type="entry name" value="FliN-like_C"/>
</dbReference>